<gene>
    <name evidence="1" type="ORF">EZS28_005876</name>
</gene>
<accession>A0A5J4WWH3</accession>
<reference evidence="1 2" key="1">
    <citation type="submission" date="2019-03" db="EMBL/GenBank/DDBJ databases">
        <title>Single cell metagenomics reveals metabolic interactions within the superorganism composed of flagellate Streblomastix strix and complex community of Bacteroidetes bacteria on its surface.</title>
        <authorList>
            <person name="Treitli S.C."/>
            <person name="Kolisko M."/>
            <person name="Husnik F."/>
            <person name="Keeling P."/>
            <person name="Hampl V."/>
        </authorList>
    </citation>
    <scope>NUCLEOTIDE SEQUENCE [LARGE SCALE GENOMIC DNA]</scope>
    <source>
        <strain evidence="1">ST1C</strain>
    </source>
</reference>
<protein>
    <submittedName>
        <fullName evidence="1">Uncharacterized protein</fullName>
    </submittedName>
</protein>
<evidence type="ECO:0000313" key="1">
    <source>
        <dbReference type="EMBL" id="KAA6398599.1"/>
    </source>
</evidence>
<comment type="caution">
    <text evidence="1">The sequence shown here is derived from an EMBL/GenBank/DDBJ whole genome shotgun (WGS) entry which is preliminary data.</text>
</comment>
<dbReference type="AlphaFoldDB" id="A0A5J4WWH3"/>
<name>A0A5J4WWH3_9EUKA</name>
<organism evidence="1 2">
    <name type="scientific">Streblomastix strix</name>
    <dbReference type="NCBI Taxonomy" id="222440"/>
    <lineage>
        <taxon>Eukaryota</taxon>
        <taxon>Metamonada</taxon>
        <taxon>Preaxostyla</taxon>
        <taxon>Oxymonadida</taxon>
        <taxon>Streblomastigidae</taxon>
        <taxon>Streblomastix</taxon>
    </lineage>
</organism>
<proteinExistence type="predicted"/>
<dbReference type="Proteomes" id="UP000324800">
    <property type="component" value="Unassembled WGS sequence"/>
</dbReference>
<sequence>MSEAEKRAFEKKIRRTNTSIRPIDAIAAVLGLTDCRARRIVSMQVFPTIYCKIYTRLTSGQTAKEDQSRRPVVTKEQQLNQLVNFGSPRQKEQERQLLNQQFSTESQEDLGKTSMFQQQPPEITVAQEKLTEKQHKAIQKDILKQENQNTFDDIGALDQGGPPIIDIYNRYPCETHKISYKCDALENPLAETTENFQILTIKRKRDPPLQPVRVQKKELCILKPSTTSTNIYERNPLIQSIVLGAGPPPHDPFV</sequence>
<dbReference type="EMBL" id="SNRW01000922">
    <property type="protein sequence ID" value="KAA6398599.1"/>
    <property type="molecule type" value="Genomic_DNA"/>
</dbReference>
<evidence type="ECO:0000313" key="2">
    <source>
        <dbReference type="Proteomes" id="UP000324800"/>
    </source>
</evidence>